<keyword evidence="3" id="KW-1185">Reference proteome</keyword>
<dbReference type="EMBL" id="WHVB01000015">
    <property type="protein sequence ID" value="KAF8476439.1"/>
    <property type="molecule type" value="Genomic_DNA"/>
</dbReference>
<organism evidence="2 3">
    <name type="scientific">Russula ochroleuca</name>
    <dbReference type="NCBI Taxonomy" id="152965"/>
    <lineage>
        <taxon>Eukaryota</taxon>
        <taxon>Fungi</taxon>
        <taxon>Dikarya</taxon>
        <taxon>Basidiomycota</taxon>
        <taxon>Agaricomycotina</taxon>
        <taxon>Agaricomycetes</taxon>
        <taxon>Russulales</taxon>
        <taxon>Russulaceae</taxon>
        <taxon>Russula</taxon>
    </lineage>
</organism>
<evidence type="ECO:0000313" key="2">
    <source>
        <dbReference type="EMBL" id="KAF8476439.1"/>
    </source>
</evidence>
<protein>
    <submittedName>
        <fullName evidence="2">Uncharacterized protein</fullName>
    </submittedName>
</protein>
<feature type="transmembrane region" description="Helical" evidence="1">
    <location>
        <begin position="44"/>
        <end position="61"/>
    </location>
</feature>
<proteinExistence type="predicted"/>
<sequence length="158" mass="17356">MKQMAETCSSGVLVFAISYSRIVAMCIVDFYPMLTPDSGESCNMLIKLALSLWLISLVFAIKHTLIALRLQEWACIYIDTLNVPSRPYHRALIRLFSFLGVDLYNATSTTQMTFALIVSMCAFVGGAMVAFHAIDTRIAIAIDVAVTTVFVSHDSCSG</sequence>
<feature type="transmembrane region" description="Helical" evidence="1">
    <location>
        <begin position="12"/>
        <end position="32"/>
    </location>
</feature>
<dbReference type="Proteomes" id="UP000759537">
    <property type="component" value="Unassembled WGS sequence"/>
</dbReference>
<gene>
    <name evidence="2" type="ORF">DFH94DRAFT_759250</name>
</gene>
<keyword evidence="1" id="KW-0812">Transmembrane</keyword>
<dbReference type="OrthoDB" id="3295308at2759"/>
<evidence type="ECO:0000313" key="3">
    <source>
        <dbReference type="Proteomes" id="UP000759537"/>
    </source>
</evidence>
<keyword evidence="1" id="KW-1133">Transmembrane helix</keyword>
<feature type="transmembrane region" description="Helical" evidence="1">
    <location>
        <begin position="113"/>
        <end position="134"/>
    </location>
</feature>
<comment type="caution">
    <text evidence="2">The sequence shown here is derived from an EMBL/GenBank/DDBJ whole genome shotgun (WGS) entry which is preliminary data.</text>
</comment>
<reference evidence="2" key="1">
    <citation type="submission" date="2019-10" db="EMBL/GenBank/DDBJ databases">
        <authorList>
            <consortium name="DOE Joint Genome Institute"/>
            <person name="Kuo A."/>
            <person name="Miyauchi S."/>
            <person name="Kiss E."/>
            <person name="Drula E."/>
            <person name="Kohler A."/>
            <person name="Sanchez-Garcia M."/>
            <person name="Andreopoulos B."/>
            <person name="Barry K.W."/>
            <person name="Bonito G."/>
            <person name="Buee M."/>
            <person name="Carver A."/>
            <person name="Chen C."/>
            <person name="Cichocki N."/>
            <person name="Clum A."/>
            <person name="Culley D."/>
            <person name="Crous P.W."/>
            <person name="Fauchery L."/>
            <person name="Girlanda M."/>
            <person name="Hayes R."/>
            <person name="Keri Z."/>
            <person name="LaButti K."/>
            <person name="Lipzen A."/>
            <person name="Lombard V."/>
            <person name="Magnuson J."/>
            <person name="Maillard F."/>
            <person name="Morin E."/>
            <person name="Murat C."/>
            <person name="Nolan M."/>
            <person name="Ohm R."/>
            <person name="Pangilinan J."/>
            <person name="Pereira M."/>
            <person name="Perotto S."/>
            <person name="Peter M."/>
            <person name="Riley R."/>
            <person name="Sitrit Y."/>
            <person name="Stielow B."/>
            <person name="Szollosi G."/>
            <person name="Zifcakova L."/>
            <person name="Stursova M."/>
            <person name="Spatafora J.W."/>
            <person name="Tedersoo L."/>
            <person name="Vaario L.-M."/>
            <person name="Yamada A."/>
            <person name="Yan M."/>
            <person name="Wang P."/>
            <person name="Xu J."/>
            <person name="Bruns T."/>
            <person name="Baldrian P."/>
            <person name="Vilgalys R."/>
            <person name="Henrissat B."/>
            <person name="Grigoriev I.V."/>
            <person name="Hibbett D."/>
            <person name="Nagy L.G."/>
            <person name="Martin F.M."/>
        </authorList>
    </citation>
    <scope>NUCLEOTIDE SEQUENCE</scope>
    <source>
        <strain evidence="2">Prilba</strain>
    </source>
</reference>
<name>A0A9P5T5B9_9AGAM</name>
<reference evidence="2" key="2">
    <citation type="journal article" date="2020" name="Nat. Commun.">
        <title>Large-scale genome sequencing of mycorrhizal fungi provides insights into the early evolution of symbiotic traits.</title>
        <authorList>
            <person name="Miyauchi S."/>
            <person name="Kiss E."/>
            <person name="Kuo A."/>
            <person name="Drula E."/>
            <person name="Kohler A."/>
            <person name="Sanchez-Garcia M."/>
            <person name="Morin E."/>
            <person name="Andreopoulos B."/>
            <person name="Barry K.W."/>
            <person name="Bonito G."/>
            <person name="Buee M."/>
            <person name="Carver A."/>
            <person name="Chen C."/>
            <person name="Cichocki N."/>
            <person name="Clum A."/>
            <person name="Culley D."/>
            <person name="Crous P.W."/>
            <person name="Fauchery L."/>
            <person name="Girlanda M."/>
            <person name="Hayes R.D."/>
            <person name="Keri Z."/>
            <person name="LaButti K."/>
            <person name="Lipzen A."/>
            <person name="Lombard V."/>
            <person name="Magnuson J."/>
            <person name="Maillard F."/>
            <person name="Murat C."/>
            <person name="Nolan M."/>
            <person name="Ohm R.A."/>
            <person name="Pangilinan J."/>
            <person name="Pereira M.F."/>
            <person name="Perotto S."/>
            <person name="Peter M."/>
            <person name="Pfister S."/>
            <person name="Riley R."/>
            <person name="Sitrit Y."/>
            <person name="Stielow J.B."/>
            <person name="Szollosi G."/>
            <person name="Zifcakova L."/>
            <person name="Stursova M."/>
            <person name="Spatafora J.W."/>
            <person name="Tedersoo L."/>
            <person name="Vaario L.M."/>
            <person name="Yamada A."/>
            <person name="Yan M."/>
            <person name="Wang P."/>
            <person name="Xu J."/>
            <person name="Bruns T."/>
            <person name="Baldrian P."/>
            <person name="Vilgalys R."/>
            <person name="Dunand C."/>
            <person name="Henrissat B."/>
            <person name="Grigoriev I.V."/>
            <person name="Hibbett D."/>
            <person name="Nagy L.G."/>
            <person name="Martin F.M."/>
        </authorList>
    </citation>
    <scope>NUCLEOTIDE SEQUENCE</scope>
    <source>
        <strain evidence="2">Prilba</strain>
    </source>
</reference>
<evidence type="ECO:0000256" key="1">
    <source>
        <dbReference type="SAM" id="Phobius"/>
    </source>
</evidence>
<keyword evidence="1" id="KW-0472">Membrane</keyword>
<dbReference type="AlphaFoldDB" id="A0A9P5T5B9"/>
<accession>A0A9P5T5B9</accession>